<proteinExistence type="predicted"/>
<name>A0A382RIU6_9ZZZZ</name>
<feature type="non-terminal residue" evidence="2">
    <location>
        <position position="1"/>
    </location>
</feature>
<evidence type="ECO:0000256" key="1">
    <source>
        <dbReference type="SAM" id="MobiDB-lite"/>
    </source>
</evidence>
<sequence length="28" mass="3317">IFNISHNQGTTPSPFQRQFERLKGKKRT</sequence>
<feature type="region of interest" description="Disordered" evidence="1">
    <location>
        <begin position="1"/>
        <end position="28"/>
    </location>
</feature>
<dbReference type="EMBL" id="UINC01121765">
    <property type="protein sequence ID" value="SVC97152.1"/>
    <property type="molecule type" value="Genomic_DNA"/>
</dbReference>
<gene>
    <name evidence="2" type="ORF">METZ01_LOCUS350006</name>
</gene>
<accession>A0A382RIU6</accession>
<reference evidence="2" key="1">
    <citation type="submission" date="2018-05" db="EMBL/GenBank/DDBJ databases">
        <authorList>
            <person name="Lanie J.A."/>
            <person name="Ng W.-L."/>
            <person name="Kazmierczak K.M."/>
            <person name="Andrzejewski T.M."/>
            <person name="Davidsen T.M."/>
            <person name="Wayne K.J."/>
            <person name="Tettelin H."/>
            <person name="Glass J.I."/>
            <person name="Rusch D."/>
            <person name="Podicherti R."/>
            <person name="Tsui H.-C.T."/>
            <person name="Winkler M.E."/>
        </authorList>
    </citation>
    <scope>NUCLEOTIDE SEQUENCE</scope>
</reference>
<evidence type="ECO:0000313" key="2">
    <source>
        <dbReference type="EMBL" id="SVC97152.1"/>
    </source>
</evidence>
<protein>
    <submittedName>
        <fullName evidence="2">Uncharacterized protein</fullName>
    </submittedName>
</protein>
<dbReference type="AlphaFoldDB" id="A0A382RIU6"/>
<feature type="compositionally biased region" description="Polar residues" evidence="1">
    <location>
        <begin position="1"/>
        <end position="16"/>
    </location>
</feature>
<organism evidence="2">
    <name type="scientific">marine metagenome</name>
    <dbReference type="NCBI Taxonomy" id="408172"/>
    <lineage>
        <taxon>unclassified sequences</taxon>
        <taxon>metagenomes</taxon>
        <taxon>ecological metagenomes</taxon>
    </lineage>
</organism>